<gene>
    <name evidence="3" type="ORF">MMF98_00545</name>
</gene>
<feature type="signal peptide" evidence="2">
    <location>
        <begin position="1"/>
        <end position="24"/>
    </location>
</feature>
<dbReference type="PIRSF" id="PIRSF017082">
    <property type="entry name" value="YflP"/>
    <property type="match status" value="1"/>
</dbReference>
<dbReference type="InterPro" id="IPR005064">
    <property type="entry name" value="BUG"/>
</dbReference>
<evidence type="ECO:0000313" key="3">
    <source>
        <dbReference type="EMBL" id="MCJ0761693.1"/>
    </source>
</evidence>
<dbReference type="PANTHER" id="PTHR42928:SF5">
    <property type="entry name" value="BLR1237 PROTEIN"/>
    <property type="match status" value="1"/>
</dbReference>
<dbReference type="InterPro" id="IPR042100">
    <property type="entry name" value="Bug_dom1"/>
</dbReference>
<organism evidence="3 4">
    <name type="scientific">Variovorax terrae</name>
    <dbReference type="NCBI Taxonomy" id="2923278"/>
    <lineage>
        <taxon>Bacteria</taxon>
        <taxon>Pseudomonadati</taxon>
        <taxon>Pseudomonadota</taxon>
        <taxon>Betaproteobacteria</taxon>
        <taxon>Burkholderiales</taxon>
        <taxon>Comamonadaceae</taxon>
        <taxon>Variovorax</taxon>
    </lineage>
</organism>
<comment type="caution">
    <text evidence="3">The sequence shown here is derived from an EMBL/GenBank/DDBJ whole genome shotgun (WGS) entry which is preliminary data.</text>
</comment>
<comment type="similarity">
    <text evidence="1">Belongs to the UPF0065 (bug) family.</text>
</comment>
<evidence type="ECO:0000256" key="1">
    <source>
        <dbReference type="ARBA" id="ARBA00006987"/>
    </source>
</evidence>
<dbReference type="CDD" id="cd07012">
    <property type="entry name" value="PBP2_Bug_TTT"/>
    <property type="match status" value="1"/>
</dbReference>
<accession>A0A9X1VVZ9</accession>
<dbReference type="Pfam" id="PF03401">
    <property type="entry name" value="TctC"/>
    <property type="match status" value="1"/>
</dbReference>
<dbReference type="SUPFAM" id="SSF53850">
    <property type="entry name" value="Periplasmic binding protein-like II"/>
    <property type="match status" value="1"/>
</dbReference>
<reference evidence="3" key="1">
    <citation type="submission" date="2022-03" db="EMBL/GenBank/DDBJ databases">
        <authorList>
            <person name="Woo C.Y."/>
        </authorList>
    </citation>
    <scope>NUCLEOTIDE SEQUENCE</scope>
    <source>
        <strain evidence="3">CYS-02</strain>
    </source>
</reference>
<dbReference type="Proteomes" id="UP001139447">
    <property type="component" value="Unassembled WGS sequence"/>
</dbReference>
<evidence type="ECO:0000256" key="2">
    <source>
        <dbReference type="SAM" id="SignalP"/>
    </source>
</evidence>
<dbReference type="Gene3D" id="3.40.190.150">
    <property type="entry name" value="Bordetella uptake gene, domain 1"/>
    <property type="match status" value="1"/>
</dbReference>
<dbReference type="Gene3D" id="3.40.190.10">
    <property type="entry name" value="Periplasmic binding protein-like II"/>
    <property type="match status" value="1"/>
</dbReference>
<evidence type="ECO:0000313" key="4">
    <source>
        <dbReference type="Proteomes" id="UP001139447"/>
    </source>
</evidence>
<keyword evidence="4" id="KW-1185">Reference proteome</keyword>
<proteinExistence type="inferred from homology"/>
<dbReference type="AlphaFoldDB" id="A0A9X1VVZ9"/>
<dbReference type="PANTHER" id="PTHR42928">
    <property type="entry name" value="TRICARBOXYLATE-BINDING PROTEIN"/>
    <property type="match status" value="1"/>
</dbReference>
<sequence length="323" mass="34757">MKYLRLLSTLFAACIGMAAVPAHAQKDNWPSKPIKIVTPTPAGVGSDAFSRMYADKLSKALKVPVVVENRPGALSTLGVDAVAKAAPDGYTILFSTGNPFTMAPFLLSRLPYNPEKDFIPVTQIFRGGSFLVVNKDVPAKSLRELVIMAKSQPGKVTFASYGPGTTSHLGFELFQDAAGVEMLHIPYKQGAMVDVIGGQVMVGWEPPVSALPHIKSGKVRALAYTGNKRSTVLPDVPTLNEVYPGFEVFTWVGVWVPANTPPAIVQKLYSALSAITKTPEMQRYIDEAGNEPTGPTPTETAAAIKREAQFMGKLIKAKNIKLD</sequence>
<dbReference type="EMBL" id="JALGBI010000001">
    <property type="protein sequence ID" value="MCJ0761693.1"/>
    <property type="molecule type" value="Genomic_DNA"/>
</dbReference>
<dbReference type="RefSeq" id="WP_243302926.1">
    <property type="nucleotide sequence ID" value="NZ_JALGBI010000001.1"/>
</dbReference>
<feature type="chain" id="PRO_5040940083" evidence="2">
    <location>
        <begin position="25"/>
        <end position="323"/>
    </location>
</feature>
<protein>
    <submittedName>
        <fullName evidence="3">Tripartite tricarboxylate transporter substrate binding protein</fullName>
    </submittedName>
</protein>
<name>A0A9X1VVZ9_9BURK</name>
<keyword evidence="2" id="KW-0732">Signal</keyword>